<evidence type="ECO:0000313" key="5">
    <source>
        <dbReference type="EMBL" id="CAF0960941.1"/>
    </source>
</evidence>
<protein>
    <submittedName>
        <fullName evidence="5">Uncharacterized protein</fullName>
    </submittedName>
</protein>
<feature type="chain" id="PRO_5032477269" evidence="2">
    <location>
        <begin position="22"/>
        <end position="655"/>
    </location>
</feature>
<dbReference type="InterPro" id="IPR058265">
    <property type="entry name" value="DUF7959"/>
</dbReference>
<feature type="transmembrane region" description="Helical" evidence="1">
    <location>
        <begin position="630"/>
        <end position="650"/>
    </location>
</feature>
<dbReference type="EMBL" id="CAJNOV010000031">
    <property type="protein sequence ID" value="CAF0960941.1"/>
    <property type="molecule type" value="Genomic_DNA"/>
</dbReference>
<feature type="transmembrane region" description="Helical" evidence="1">
    <location>
        <begin position="605"/>
        <end position="624"/>
    </location>
</feature>
<gene>
    <name evidence="5" type="ORF">CJN711_LOCUS415</name>
</gene>
<dbReference type="Pfam" id="PF25899">
    <property type="entry name" value="DUF7959"/>
    <property type="match status" value="1"/>
</dbReference>
<comment type="caution">
    <text evidence="5">The sequence shown here is derived from an EMBL/GenBank/DDBJ whole genome shotgun (WGS) entry which is preliminary data.</text>
</comment>
<evidence type="ECO:0000259" key="4">
    <source>
        <dbReference type="Pfam" id="PF25899"/>
    </source>
</evidence>
<evidence type="ECO:0000256" key="2">
    <source>
        <dbReference type="SAM" id="SignalP"/>
    </source>
</evidence>
<keyword evidence="1" id="KW-0812">Transmembrane</keyword>
<evidence type="ECO:0000259" key="3">
    <source>
        <dbReference type="Pfam" id="PF25898"/>
    </source>
</evidence>
<evidence type="ECO:0000313" key="6">
    <source>
        <dbReference type="Proteomes" id="UP000663855"/>
    </source>
</evidence>
<feature type="signal peptide" evidence="2">
    <location>
        <begin position="1"/>
        <end position="21"/>
    </location>
</feature>
<name>A0A814E0X9_9BILA</name>
<feature type="domain" description="LolA-like" evidence="3">
    <location>
        <begin position="243"/>
        <end position="456"/>
    </location>
</feature>
<dbReference type="PANTHER" id="PTHR36902:SF1">
    <property type="entry name" value="ENRICHED IN SURFACE-LABELED PROTEOME PROTEIN 9"/>
    <property type="match status" value="1"/>
</dbReference>
<sequence length="655" mass="73666">MFCLPAYLLAIACIFISTTHGQFDYGLCPEGPTANIQDPKWRPVPPRFEIVTELVSGNEVWELSQAFSTTRDAILTSTTRGPIQFYYSFATSELFQVLTAVIGQQEVLKCFREPITTQTETSVITPKTLFAKPSILLGYDPRNQHNTAWGVRYDGDSVLRGIPINRFKSCFLVSDTQATVSATYYVSDPTKFIAYLPVNESIPLQIEVTTTSPRGGRESFVYNIFHYSPNPRQLEERQALETPAGVYCPNRTPTLPVPTNIPESSSANAELFVPNFNSSIISSKNFFDTNFQYTLFDIWYADPKGGPSWFHQTEVHDFAVGLSYRFNHSNYRCTVHDLDPSQNDAVSVDDNPSLLQLGSPQHIFLLDDMEYQYTGEKQCRDRVSCHVWIGEKALSNNSVEHREWYWATRVNGEPLTDWIPSKLVIKRYVSEVPVVNIELNIFNFRRRPMTIFEVDYTLANCYRALGPSANYNLAVLSFTIDNEKQYPVMQNLNFLRLHIWETLIFSMFVRPIRISNLNVDHRETGILVTFTLLDAPPRTGPVENPLKESSLDTVIGRLSSIIDASGLAFRARYDTKQVVLRARAGSLNVDHRSTKTKVKSSGPKITGLWVGFVIAGLVVGVIGGPKITGLWVGFVIAGLVVGVIGGFIVFRKLAK</sequence>
<keyword evidence="1" id="KW-1133">Transmembrane helix</keyword>
<dbReference type="PANTHER" id="PTHR36902">
    <property type="entry name" value="ENRICHED IN SURFACE-LABELED PROTEOME PROTEIN 9"/>
    <property type="match status" value="1"/>
</dbReference>
<dbReference type="Pfam" id="PF25898">
    <property type="entry name" value="LolA_2nd_metazoa"/>
    <property type="match status" value="1"/>
</dbReference>
<accession>A0A814E0X9</accession>
<keyword evidence="1" id="KW-0472">Membrane</keyword>
<proteinExistence type="predicted"/>
<dbReference type="AlphaFoldDB" id="A0A814E0X9"/>
<evidence type="ECO:0000256" key="1">
    <source>
        <dbReference type="SAM" id="Phobius"/>
    </source>
</evidence>
<feature type="domain" description="DUF7959" evidence="4">
    <location>
        <begin position="491"/>
        <end position="588"/>
    </location>
</feature>
<reference evidence="5" key="1">
    <citation type="submission" date="2021-02" db="EMBL/GenBank/DDBJ databases">
        <authorList>
            <person name="Nowell W R."/>
        </authorList>
    </citation>
    <scope>NUCLEOTIDE SEQUENCE</scope>
</reference>
<organism evidence="5 6">
    <name type="scientific">Rotaria magnacalcarata</name>
    <dbReference type="NCBI Taxonomy" id="392030"/>
    <lineage>
        <taxon>Eukaryota</taxon>
        <taxon>Metazoa</taxon>
        <taxon>Spiralia</taxon>
        <taxon>Gnathifera</taxon>
        <taxon>Rotifera</taxon>
        <taxon>Eurotatoria</taxon>
        <taxon>Bdelloidea</taxon>
        <taxon>Philodinida</taxon>
        <taxon>Philodinidae</taxon>
        <taxon>Rotaria</taxon>
    </lineage>
</organism>
<keyword evidence="2" id="KW-0732">Signal</keyword>
<dbReference type="InterPro" id="IPR058831">
    <property type="entry name" value="LolA-like_dom_2nd"/>
</dbReference>
<dbReference type="Proteomes" id="UP000663855">
    <property type="component" value="Unassembled WGS sequence"/>
</dbReference>